<dbReference type="PANTHER" id="PTHR46116:SF15">
    <property type="entry name" value="(E3-INDEPENDENT) E2 UBIQUITIN-CONJUGATING ENZYME"/>
    <property type="match status" value="1"/>
</dbReference>
<dbReference type="Gene3D" id="3.10.110.10">
    <property type="entry name" value="Ubiquitin Conjugating Enzyme"/>
    <property type="match status" value="1"/>
</dbReference>
<dbReference type="EMBL" id="KN817530">
    <property type="protein sequence ID" value="KJA25875.1"/>
    <property type="molecule type" value="Genomic_DNA"/>
</dbReference>
<dbReference type="GO" id="GO:0061631">
    <property type="term" value="F:ubiquitin conjugating enzyme activity"/>
    <property type="evidence" value="ECO:0007669"/>
    <property type="project" value="TreeGrafter"/>
</dbReference>
<dbReference type="STRING" id="945553.A0A0D2Q2T9"/>
<dbReference type="InterPro" id="IPR016135">
    <property type="entry name" value="UBQ-conjugating_enzyme/RWD"/>
</dbReference>
<evidence type="ECO:0000256" key="3">
    <source>
        <dbReference type="SAM" id="MobiDB-lite"/>
    </source>
</evidence>
<dbReference type="AlphaFoldDB" id="A0A0D2Q2T9"/>
<dbReference type="InterPro" id="IPR000608">
    <property type="entry name" value="UBC"/>
</dbReference>
<feature type="domain" description="UBC core" evidence="4">
    <location>
        <begin position="677"/>
        <end position="844"/>
    </location>
</feature>
<feature type="region of interest" description="Disordered" evidence="3">
    <location>
        <begin position="620"/>
        <end position="648"/>
    </location>
</feature>
<gene>
    <name evidence="5" type="ORF">HYPSUDRAFT_37361</name>
</gene>
<dbReference type="Pfam" id="PF00179">
    <property type="entry name" value="UQ_con"/>
    <property type="match status" value="1"/>
</dbReference>
<name>A0A0D2Q2T9_HYPSF</name>
<dbReference type="OrthoDB" id="1926878at2759"/>
<organism evidence="5 6">
    <name type="scientific">Hypholoma sublateritium (strain FD-334 SS-4)</name>
    <dbReference type="NCBI Taxonomy" id="945553"/>
    <lineage>
        <taxon>Eukaryota</taxon>
        <taxon>Fungi</taxon>
        <taxon>Dikarya</taxon>
        <taxon>Basidiomycota</taxon>
        <taxon>Agaricomycotina</taxon>
        <taxon>Agaricomycetes</taxon>
        <taxon>Agaricomycetidae</taxon>
        <taxon>Agaricales</taxon>
        <taxon>Agaricineae</taxon>
        <taxon>Strophariaceae</taxon>
        <taxon>Hypholoma</taxon>
    </lineage>
</organism>
<dbReference type="SMART" id="SM00212">
    <property type="entry name" value="UBCc"/>
    <property type="match status" value="1"/>
</dbReference>
<keyword evidence="1" id="KW-0808">Transferase</keyword>
<evidence type="ECO:0000256" key="1">
    <source>
        <dbReference type="ARBA" id="ARBA00022679"/>
    </source>
</evidence>
<dbReference type="OMA" id="EMWIEYE"/>
<dbReference type="PROSITE" id="PS50127">
    <property type="entry name" value="UBC_2"/>
    <property type="match status" value="1"/>
</dbReference>
<reference evidence="6" key="1">
    <citation type="submission" date="2014-04" db="EMBL/GenBank/DDBJ databases">
        <title>Evolutionary Origins and Diversification of the Mycorrhizal Mutualists.</title>
        <authorList>
            <consortium name="DOE Joint Genome Institute"/>
            <consortium name="Mycorrhizal Genomics Consortium"/>
            <person name="Kohler A."/>
            <person name="Kuo A."/>
            <person name="Nagy L.G."/>
            <person name="Floudas D."/>
            <person name="Copeland A."/>
            <person name="Barry K.W."/>
            <person name="Cichocki N."/>
            <person name="Veneault-Fourrey C."/>
            <person name="LaButti K."/>
            <person name="Lindquist E.A."/>
            <person name="Lipzen A."/>
            <person name="Lundell T."/>
            <person name="Morin E."/>
            <person name="Murat C."/>
            <person name="Riley R."/>
            <person name="Ohm R."/>
            <person name="Sun H."/>
            <person name="Tunlid A."/>
            <person name="Henrissat B."/>
            <person name="Grigoriev I.V."/>
            <person name="Hibbett D.S."/>
            <person name="Martin F."/>
        </authorList>
    </citation>
    <scope>NUCLEOTIDE SEQUENCE [LARGE SCALE GENOMIC DNA]</scope>
    <source>
        <strain evidence="6">FD-334 SS-4</strain>
    </source>
</reference>
<evidence type="ECO:0000259" key="4">
    <source>
        <dbReference type="PROSITE" id="PS50127"/>
    </source>
</evidence>
<evidence type="ECO:0000256" key="2">
    <source>
        <dbReference type="ARBA" id="ARBA00022786"/>
    </source>
</evidence>
<sequence length="926" mass="103266">MSASAPKTNQGSKLFQQDIVQKISSPDQYGIVLRCWHDAEDGPPPVPHEDPLMRPLAYGEVGITFLLHGGGEREILPESDLRLVDRSLQPGDYCKRSFDDVRAGVVTNIKVKGRLSHAISGEKVGGWWTLDELEDRSDAEIGDYVSYDDWIGQIIEVFDESVIQMPSGQLVRLPEVGSRLTVGDSGRDILPSATNGAHKLFGFLEVPSEGKETVIAVKHNTYAITWLAVNQSLDPAIAEKKVRPKRFWYGKDLADLTLIRGRSDLEMRVGDRVHVKNHVGLPFTEHGIEGDPTGRVRVQTFLVTETVTDLEVLWQDGTRESLKATEVIPYLNPDEYDCWPGDHVVWKNEDETRSAIVQSVNATDRTALIFSPDTASTELAPLLELDPHGTSDNDANNLQTSDGFGVRRGDFVFIHRAGTTNGLEKPKVPRIGELEVWVRENSFTEISASGWRKELYDVGIHVATLRGNGELNETLISRPVEGDGQLCWCGEVTGLNLDGTVEVTRPDWTVATYPLEQLTRLYDGIEQLEDEVWDGESDGYHSYSDGEADQQWAMQEDGVWRPEEPSDEWEDVSSTGEHADYDTADEMQQDTQDIMEVDQALWDSEEAELAMHEIEPTPVQPTVEQAKPQSRPEAAKTEVGGDSEDLDSAEWSRFEILPSAPPDHAFYTTPHAQPSKTFLGRLNREYRALKSSLPGSIIVRAYEDRTDLLRCLIIGPENTPYQDAPFVIDWMLDSNFPHSPPIAHFLSWTNGNGRVNPNLYEEGKVCLSILGTWSGDKSESWSASRSSILQALVSIQGLVLVKEPWFCEPAYDKLRGTEEGTVNSRLYSEKAYVLSRAFVRRALEIPLGGLQSEIFHLYYTQRRLHKVISDAEALAEKSRAHPEVTPEEQDLAVPRLTAGGIISLERTLVKLRALLANPPATPPVST</sequence>
<dbReference type="SUPFAM" id="SSF54495">
    <property type="entry name" value="UBC-like"/>
    <property type="match status" value="1"/>
</dbReference>
<protein>
    <recommendedName>
        <fullName evidence="4">UBC core domain-containing protein</fullName>
    </recommendedName>
</protein>
<evidence type="ECO:0000313" key="6">
    <source>
        <dbReference type="Proteomes" id="UP000054270"/>
    </source>
</evidence>
<dbReference type="CDD" id="cd23837">
    <property type="entry name" value="UBCc_UBE2O"/>
    <property type="match status" value="1"/>
</dbReference>
<accession>A0A0D2Q2T9</accession>
<evidence type="ECO:0000313" key="5">
    <source>
        <dbReference type="EMBL" id="KJA25875.1"/>
    </source>
</evidence>
<dbReference type="Proteomes" id="UP000054270">
    <property type="component" value="Unassembled WGS sequence"/>
</dbReference>
<keyword evidence="6" id="KW-1185">Reference proteome</keyword>
<proteinExistence type="predicted"/>
<dbReference type="PANTHER" id="PTHR46116">
    <property type="entry name" value="(E3-INDEPENDENT) E2 UBIQUITIN-CONJUGATING ENZYME"/>
    <property type="match status" value="1"/>
</dbReference>
<keyword evidence="2" id="KW-0833">Ubl conjugation pathway</keyword>